<dbReference type="InterPro" id="IPR009057">
    <property type="entry name" value="Homeodomain-like_sf"/>
</dbReference>
<dbReference type="InterPro" id="IPR050109">
    <property type="entry name" value="HTH-type_TetR-like_transc_reg"/>
</dbReference>
<dbReference type="Proteomes" id="UP000467252">
    <property type="component" value="Chromosome"/>
</dbReference>
<dbReference type="AlphaFoldDB" id="A0A7I7UJ57"/>
<evidence type="ECO:0000256" key="2">
    <source>
        <dbReference type="ARBA" id="ARBA00023125"/>
    </source>
</evidence>
<proteinExistence type="predicted"/>
<sequence length="223" mass="24232">MALTTRRGGRRKSGRRAPDEVRGLILDTARRLFATQGYHATPTRQIAVEAGVGESVIFRNFGSKAELFETTVLTPFTEFVDDWAATWDASSTSATDAAQVAESFVKGFYNLADEHRELLRTIIAAGVNGADPGLADAASRVSEKLANNLGLVRRVLLEHSAARHFRDVDAPVTVAFSVGAVLSMVLLDDWLFSPAQRRPGRARQIKEASRMLLYGVAGRDTSG</sequence>
<dbReference type="GO" id="GO:0000976">
    <property type="term" value="F:transcription cis-regulatory region binding"/>
    <property type="evidence" value="ECO:0007669"/>
    <property type="project" value="TreeGrafter"/>
</dbReference>
<dbReference type="GO" id="GO:0003700">
    <property type="term" value="F:DNA-binding transcription factor activity"/>
    <property type="evidence" value="ECO:0007669"/>
    <property type="project" value="TreeGrafter"/>
</dbReference>
<evidence type="ECO:0000256" key="4">
    <source>
        <dbReference type="PROSITE-ProRule" id="PRU00335"/>
    </source>
</evidence>
<evidence type="ECO:0000313" key="6">
    <source>
        <dbReference type="EMBL" id="BBY80186.1"/>
    </source>
</evidence>
<dbReference type="InterPro" id="IPR001647">
    <property type="entry name" value="HTH_TetR"/>
</dbReference>
<dbReference type="PRINTS" id="PR00455">
    <property type="entry name" value="HTHTETR"/>
</dbReference>
<feature type="DNA-binding region" description="H-T-H motif" evidence="4">
    <location>
        <begin position="42"/>
        <end position="61"/>
    </location>
</feature>
<gene>
    <name evidence="6" type="ORF">MPUL_13440</name>
</gene>
<organism evidence="6 7">
    <name type="scientific">Mycolicibacterium pulveris</name>
    <name type="common">Mycobacterium pulveris</name>
    <dbReference type="NCBI Taxonomy" id="36813"/>
    <lineage>
        <taxon>Bacteria</taxon>
        <taxon>Bacillati</taxon>
        <taxon>Actinomycetota</taxon>
        <taxon>Actinomycetes</taxon>
        <taxon>Mycobacteriales</taxon>
        <taxon>Mycobacteriaceae</taxon>
        <taxon>Mycolicibacterium</taxon>
    </lineage>
</organism>
<evidence type="ECO:0000313" key="7">
    <source>
        <dbReference type="Proteomes" id="UP000467252"/>
    </source>
</evidence>
<evidence type="ECO:0000256" key="3">
    <source>
        <dbReference type="ARBA" id="ARBA00023163"/>
    </source>
</evidence>
<accession>A0A7I7UJ57</accession>
<dbReference type="PROSITE" id="PS50977">
    <property type="entry name" value="HTH_TETR_2"/>
    <property type="match status" value="1"/>
</dbReference>
<keyword evidence="3" id="KW-0804">Transcription</keyword>
<evidence type="ECO:0000259" key="5">
    <source>
        <dbReference type="PROSITE" id="PS50977"/>
    </source>
</evidence>
<dbReference type="PANTHER" id="PTHR30055:SF234">
    <property type="entry name" value="HTH-TYPE TRANSCRIPTIONAL REGULATOR BETI"/>
    <property type="match status" value="1"/>
</dbReference>
<keyword evidence="2 4" id="KW-0238">DNA-binding</keyword>
<dbReference type="SUPFAM" id="SSF46689">
    <property type="entry name" value="Homeodomain-like"/>
    <property type="match status" value="1"/>
</dbReference>
<dbReference type="EMBL" id="AP022599">
    <property type="protein sequence ID" value="BBY80186.1"/>
    <property type="molecule type" value="Genomic_DNA"/>
</dbReference>
<evidence type="ECO:0000256" key="1">
    <source>
        <dbReference type="ARBA" id="ARBA00023015"/>
    </source>
</evidence>
<reference evidence="6 7" key="1">
    <citation type="journal article" date="2019" name="Emerg. Microbes Infect.">
        <title>Comprehensive subspecies identification of 175 nontuberculous mycobacteria species based on 7547 genomic profiles.</title>
        <authorList>
            <person name="Matsumoto Y."/>
            <person name="Kinjo T."/>
            <person name="Motooka D."/>
            <person name="Nabeya D."/>
            <person name="Jung N."/>
            <person name="Uechi K."/>
            <person name="Horii T."/>
            <person name="Iida T."/>
            <person name="Fujita J."/>
            <person name="Nakamura S."/>
        </authorList>
    </citation>
    <scope>NUCLEOTIDE SEQUENCE [LARGE SCALE GENOMIC DNA]</scope>
    <source>
        <strain evidence="6 7">JCM 6370</strain>
    </source>
</reference>
<keyword evidence="1" id="KW-0805">Transcription regulation</keyword>
<protein>
    <recommendedName>
        <fullName evidence="5">HTH tetR-type domain-containing protein</fullName>
    </recommendedName>
</protein>
<dbReference type="PANTHER" id="PTHR30055">
    <property type="entry name" value="HTH-TYPE TRANSCRIPTIONAL REGULATOR RUTR"/>
    <property type="match status" value="1"/>
</dbReference>
<dbReference type="Gene3D" id="1.10.10.60">
    <property type="entry name" value="Homeodomain-like"/>
    <property type="match status" value="1"/>
</dbReference>
<keyword evidence="7" id="KW-1185">Reference proteome</keyword>
<name>A0A7I7UJ57_MYCPV</name>
<dbReference type="Pfam" id="PF00440">
    <property type="entry name" value="TetR_N"/>
    <property type="match status" value="1"/>
</dbReference>
<dbReference type="Gene3D" id="1.10.357.10">
    <property type="entry name" value="Tetracycline Repressor, domain 2"/>
    <property type="match status" value="1"/>
</dbReference>
<feature type="domain" description="HTH tetR-type" evidence="5">
    <location>
        <begin position="19"/>
        <end position="79"/>
    </location>
</feature>
<dbReference type="RefSeq" id="WP_163898419.1">
    <property type="nucleotide sequence ID" value="NZ_AP022599.1"/>
</dbReference>